<feature type="transmembrane region" description="Helical" evidence="7">
    <location>
        <begin position="121"/>
        <end position="146"/>
    </location>
</feature>
<evidence type="ECO:0000256" key="3">
    <source>
        <dbReference type="ARBA" id="ARBA00022448"/>
    </source>
</evidence>
<keyword evidence="4 7" id="KW-0812">Transmembrane</keyword>
<accession>A0A507DH61</accession>
<dbReference type="OrthoDB" id="10261753at2759"/>
<dbReference type="PANTHER" id="PTHR10332:SF88">
    <property type="entry name" value="EQUILIBRATIVE NUCLEOSIDE TRANSPORTER 1, ISOFORM A"/>
    <property type="match status" value="1"/>
</dbReference>
<gene>
    <name evidence="8" type="ORF">SeLEV6574_g05796</name>
    <name evidence="9" type="ORF">SeMB42_g02034</name>
</gene>
<dbReference type="GO" id="GO:0034257">
    <property type="term" value="F:nicotinamide riboside transmembrane transporter activity"/>
    <property type="evidence" value="ECO:0007669"/>
    <property type="project" value="TreeGrafter"/>
</dbReference>
<feature type="transmembrane region" description="Helical" evidence="7">
    <location>
        <begin position="23"/>
        <end position="43"/>
    </location>
</feature>
<dbReference type="Pfam" id="PF01733">
    <property type="entry name" value="Nucleoside_tran"/>
    <property type="match status" value="1"/>
</dbReference>
<name>A0A507DH61_9FUNG</name>
<comment type="similarity">
    <text evidence="2">Belongs to the SLC29A/ENT transporter (TC 2.A.57) family.</text>
</comment>
<feature type="transmembrane region" description="Helical" evidence="7">
    <location>
        <begin position="153"/>
        <end position="178"/>
    </location>
</feature>
<proteinExistence type="inferred from homology"/>
<feature type="transmembrane region" description="Helical" evidence="7">
    <location>
        <begin position="190"/>
        <end position="212"/>
    </location>
</feature>
<keyword evidence="6 7" id="KW-0472">Membrane</keyword>
<keyword evidence="3" id="KW-0813">Transport</keyword>
<dbReference type="EMBL" id="QEAN01000059">
    <property type="protein sequence ID" value="TPX51029.1"/>
    <property type="molecule type" value="Genomic_DNA"/>
</dbReference>
<dbReference type="PANTHER" id="PTHR10332">
    <property type="entry name" value="EQUILIBRATIVE NUCLEOSIDE TRANSPORTER"/>
    <property type="match status" value="1"/>
</dbReference>
<comment type="subcellular location">
    <subcellularLocation>
        <location evidence="1">Membrane</location>
        <topology evidence="1">Multi-pass membrane protein</topology>
    </subcellularLocation>
</comment>
<dbReference type="GO" id="GO:0005886">
    <property type="term" value="C:plasma membrane"/>
    <property type="evidence" value="ECO:0007669"/>
    <property type="project" value="TreeGrafter"/>
</dbReference>
<feature type="transmembrane region" description="Helical" evidence="7">
    <location>
        <begin position="484"/>
        <end position="511"/>
    </location>
</feature>
<feature type="transmembrane region" description="Helical" evidence="7">
    <location>
        <begin position="339"/>
        <end position="362"/>
    </location>
</feature>
<dbReference type="PIRSF" id="PIRSF016379">
    <property type="entry name" value="ENT"/>
    <property type="match status" value="1"/>
</dbReference>
<sequence>MPDPLPSDVSTIFGIAATSWHHIVAYTIFLIYGLVYLGSWNTWITATGFFKSRFYGSAFADTFMSYFAITYMVIMFACLALFLAMPNVIPLNRRMITGNSLVVVIFGVAAIMALMQLNPYLYFFLTLALIVLSALATSFLAALYGILPLYPPVFASAFMSGQGLAGLIPSLVQLVLTASSKDAEKDSYRAFAYFCLTILLAIFVIAGTEILLPRLHVKKENIFTEARIPDDGHLDTPGESNHDENSRCSSYRALRRTKIVLTEDSIYTAVLRRVWLSGLSLWLGFVITLASFPAITSAVASENPNDTLIVPIHFVIFNLFDLLGKTLPGIPTFFIQSPAILFIMSVARLVFPPAFLLCNVTFQDRFGIVLDRTMPLVFGKDWMFHGILALFAFSNGYIDACIVMLAPDLIPDNNVTDNGCLGRSSSVVTGDSGNEGPASVPSQQSDGGIAYTASSSSIGPNYEPVLDADGLSQPNHHVKRQRELAGAMMVAAISFGLLCGSGMSFVLRWMLCGCNPFYS</sequence>
<evidence type="ECO:0000256" key="5">
    <source>
        <dbReference type="ARBA" id="ARBA00022989"/>
    </source>
</evidence>
<evidence type="ECO:0000256" key="2">
    <source>
        <dbReference type="ARBA" id="ARBA00007965"/>
    </source>
</evidence>
<dbReference type="EMBL" id="QEAM01000290">
    <property type="protein sequence ID" value="TPX42034.1"/>
    <property type="molecule type" value="Genomic_DNA"/>
</dbReference>
<feature type="transmembrane region" description="Helical" evidence="7">
    <location>
        <begin position="96"/>
        <end position="115"/>
    </location>
</feature>
<keyword evidence="10" id="KW-1185">Reference proteome</keyword>
<evidence type="ECO:0000256" key="7">
    <source>
        <dbReference type="SAM" id="Phobius"/>
    </source>
</evidence>
<feature type="transmembrane region" description="Helical" evidence="7">
    <location>
        <begin position="308"/>
        <end position="327"/>
    </location>
</feature>
<dbReference type="AlphaFoldDB" id="A0A507DH61"/>
<feature type="transmembrane region" description="Helical" evidence="7">
    <location>
        <begin position="63"/>
        <end position="84"/>
    </location>
</feature>
<evidence type="ECO:0000313" key="11">
    <source>
        <dbReference type="Proteomes" id="UP000320475"/>
    </source>
</evidence>
<dbReference type="VEuPathDB" id="FungiDB:SeMB42_g02034"/>
<evidence type="ECO:0000256" key="4">
    <source>
        <dbReference type="ARBA" id="ARBA00022692"/>
    </source>
</evidence>
<evidence type="ECO:0000256" key="1">
    <source>
        <dbReference type="ARBA" id="ARBA00004141"/>
    </source>
</evidence>
<dbReference type="Proteomes" id="UP000320475">
    <property type="component" value="Unassembled WGS sequence"/>
</dbReference>
<comment type="caution">
    <text evidence="9">The sequence shown here is derived from an EMBL/GenBank/DDBJ whole genome shotgun (WGS) entry which is preliminary data.</text>
</comment>
<dbReference type="Proteomes" id="UP000317494">
    <property type="component" value="Unassembled WGS sequence"/>
</dbReference>
<reference evidence="10 11" key="1">
    <citation type="journal article" date="2019" name="Sci. Rep.">
        <title>Comparative genomics of chytrid fungi reveal insights into the obligate biotrophic and pathogenic lifestyle of Synchytrium endobioticum.</title>
        <authorList>
            <person name="van de Vossenberg B.T.L.H."/>
            <person name="Warris S."/>
            <person name="Nguyen H.D.T."/>
            <person name="van Gent-Pelzer M.P.E."/>
            <person name="Joly D.L."/>
            <person name="van de Geest H.C."/>
            <person name="Bonants P.J.M."/>
            <person name="Smith D.S."/>
            <person name="Levesque C.A."/>
            <person name="van der Lee T.A.J."/>
        </authorList>
    </citation>
    <scope>NUCLEOTIDE SEQUENCE [LARGE SCALE GENOMIC DNA]</scope>
    <source>
        <strain evidence="8 11">LEV6574</strain>
        <strain evidence="9 10">MB42</strain>
    </source>
</reference>
<dbReference type="GO" id="GO:0015205">
    <property type="term" value="F:nucleobase transmembrane transporter activity"/>
    <property type="evidence" value="ECO:0007669"/>
    <property type="project" value="TreeGrafter"/>
</dbReference>
<feature type="transmembrane region" description="Helical" evidence="7">
    <location>
        <begin position="382"/>
        <end position="406"/>
    </location>
</feature>
<organism evidence="9 10">
    <name type="scientific">Synchytrium endobioticum</name>
    <dbReference type="NCBI Taxonomy" id="286115"/>
    <lineage>
        <taxon>Eukaryota</taxon>
        <taxon>Fungi</taxon>
        <taxon>Fungi incertae sedis</taxon>
        <taxon>Chytridiomycota</taxon>
        <taxon>Chytridiomycota incertae sedis</taxon>
        <taxon>Chytridiomycetes</taxon>
        <taxon>Synchytriales</taxon>
        <taxon>Synchytriaceae</taxon>
        <taxon>Synchytrium</taxon>
    </lineage>
</organism>
<dbReference type="GO" id="GO:0000329">
    <property type="term" value="C:fungal-type vacuole membrane"/>
    <property type="evidence" value="ECO:0007669"/>
    <property type="project" value="TreeGrafter"/>
</dbReference>
<feature type="transmembrane region" description="Helical" evidence="7">
    <location>
        <begin position="274"/>
        <end position="296"/>
    </location>
</feature>
<evidence type="ECO:0000256" key="6">
    <source>
        <dbReference type="ARBA" id="ARBA00023136"/>
    </source>
</evidence>
<keyword evidence="5 7" id="KW-1133">Transmembrane helix</keyword>
<dbReference type="PRINTS" id="PR01130">
    <property type="entry name" value="DERENTRNSPRT"/>
</dbReference>
<dbReference type="InterPro" id="IPR002259">
    <property type="entry name" value="Eqnu_transpt"/>
</dbReference>
<evidence type="ECO:0000313" key="9">
    <source>
        <dbReference type="EMBL" id="TPX51029.1"/>
    </source>
</evidence>
<protein>
    <submittedName>
        <fullName evidence="9">Uncharacterized protein</fullName>
    </submittedName>
</protein>
<evidence type="ECO:0000313" key="8">
    <source>
        <dbReference type="EMBL" id="TPX42034.1"/>
    </source>
</evidence>
<evidence type="ECO:0000313" key="10">
    <source>
        <dbReference type="Proteomes" id="UP000317494"/>
    </source>
</evidence>